<evidence type="ECO:0000256" key="1">
    <source>
        <dbReference type="SAM" id="MobiDB-lite"/>
    </source>
</evidence>
<evidence type="ECO:0000256" key="2">
    <source>
        <dbReference type="SAM" id="Phobius"/>
    </source>
</evidence>
<dbReference type="PANTHER" id="PTHR22909:SF24">
    <property type="entry name" value="GOLGI INTEGRAL MEMBRANE PROTEIN 4-RELATED"/>
    <property type="match status" value="1"/>
</dbReference>
<feature type="compositionally biased region" description="Acidic residues" evidence="1">
    <location>
        <begin position="454"/>
        <end position="464"/>
    </location>
</feature>
<sequence>MTSARLVRSTKSRLFVYLCAVLTFGLVVYMYHGTQIQLDDSRRSLSSCNQQTESLSAQLQVIFEYKLRLEKSLQIEKTEHKQTRDECQNRARQDKDDKERELLEAANKFSALQQSTNLLQSKQKDLEDENDELRKKNLKLLEEMDIQKKQFTGKLTEEQQLRSKALENIKARNLELEVKYNKLAEEYDVLKKDKVPESSRIGSLEKVKLQLERELENTKTQLESCVAGSKPIEKRVSIAAVGDNQSGIEPPKFVYVNKVGINSTTPLINPEAVIEHDVSSPKPSLTKSTKTLSGRDTNNKPTQEAAAPLQMPLKQPEEPEMNRQIPMPHNMEPQSPENTVIKKPEYSDTAKRRDALIDENQGGEVAGPMNPIQEPAAHVHAFQGHSHLEEAKNKVMNAIQWDEEGPQNGAHEEGEEEAAPLHNGWRLGEDGDNKVLPRHMNHDYQGLDYGKDNQEEEEDEEGEQMDYLGNDAAPKQPKQMAKFRQFEHNGGGGGGGGIMLNPK</sequence>
<keyword evidence="2" id="KW-0812">Transmembrane</keyword>
<dbReference type="InterPro" id="IPR042336">
    <property type="entry name" value="GOLIM4"/>
</dbReference>
<name>A0A1B6L8Q6_9HEMI</name>
<accession>A0A1B6L8Q6</accession>
<feature type="region of interest" description="Disordered" evidence="1">
    <location>
        <begin position="275"/>
        <end position="309"/>
    </location>
</feature>
<feature type="transmembrane region" description="Helical" evidence="2">
    <location>
        <begin position="14"/>
        <end position="32"/>
    </location>
</feature>
<dbReference type="PANTHER" id="PTHR22909">
    <property type="entry name" value="GOLGI INTEGRAL MEMBRANE PROTEIN 4"/>
    <property type="match status" value="1"/>
</dbReference>
<evidence type="ECO:0000313" key="3">
    <source>
        <dbReference type="EMBL" id="JAT20087.1"/>
    </source>
</evidence>
<reference evidence="3" key="1">
    <citation type="submission" date="2015-11" db="EMBL/GenBank/DDBJ databases">
        <title>De novo transcriptome assembly of four potential Pierce s Disease insect vectors from Arizona vineyards.</title>
        <authorList>
            <person name="Tassone E.E."/>
        </authorList>
    </citation>
    <scope>NUCLEOTIDE SEQUENCE</scope>
</reference>
<dbReference type="AlphaFoldDB" id="A0A1B6L8Q6"/>
<organism evidence="3">
    <name type="scientific">Graphocephala atropunctata</name>
    <dbReference type="NCBI Taxonomy" id="36148"/>
    <lineage>
        <taxon>Eukaryota</taxon>
        <taxon>Metazoa</taxon>
        <taxon>Ecdysozoa</taxon>
        <taxon>Arthropoda</taxon>
        <taxon>Hexapoda</taxon>
        <taxon>Insecta</taxon>
        <taxon>Pterygota</taxon>
        <taxon>Neoptera</taxon>
        <taxon>Paraneoptera</taxon>
        <taxon>Hemiptera</taxon>
        <taxon>Auchenorrhyncha</taxon>
        <taxon>Membracoidea</taxon>
        <taxon>Cicadellidae</taxon>
        <taxon>Cicadellinae</taxon>
        <taxon>Cicadellini</taxon>
        <taxon>Graphocephala</taxon>
    </lineage>
</organism>
<feature type="region of interest" description="Disordered" evidence="1">
    <location>
        <begin position="404"/>
        <end position="480"/>
    </location>
</feature>
<keyword evidence="2" id="KW-1133">Transmembrane helix</keyword>
<dbReference type="GO" id="GO:0000139">
    <property type="term" value="C:Golgi membrane"/>
    <property type="evidence" value="ECO:0007669"/>
    <property type="project" value="InterPro"/>
</dbReference>
<evidence type="ECO:0008006" key="4">
    <source>
        <dbReference type="Google" id="ProtNLM"/>
    </source>
</evidence>
<dbReference type="EMBL" id="GEBQ01019890">
    <property type="protein sequence ID" value="JAT20087.1"/>
    <property type="molecule type" value="Transcribed_RNA"/>
</dbReference>
<feature type="compositionally biased region" description="Low complexity" evidence="1">
    <location>
        <begin position="280"/>
        <end position="292"/>
    </location>
</feature>
<feature type="region of interest" description="Disordered" evidence="1">
    <location>
        <begin position="78"/>
        <end position="98"/>
    </location>
</feature>
<proteinExistence type="predicted"/>
<keyword evidence="2" id="KW-0472">Membrane</keyword>
<gene>
    <name evidence="3" type="ORF">g.12976</name>
</gene>
<protein>
    <recommendedName>
        <fullName evidence="4">Golgi integral membrane protein 4</fullName>
    </recommendedName>
</protein>